<dbReference type="PANTHER" id="PTHR43761:SF1">
    <property type="entry name" value="D-ISOMER SPECIFIC 2-HYDROXYACID DEHYDROGENASE CATALYTIC DOMAIN-CONTAINING PROTEIN-RELATED"/>
    <property type="match status" value="1"/>
</dbReference>
<gene>
    <name evidence="7" type="ORF">FAM09_17150</name>
</gene>
<dbReference type="InterPro" id="IPR006140">
    <property type="entry name" value="D-isomer_DH_NAD-bd"/>
</dbReference>
<sequence>MKIVVTDGYTLNPGDLSWAPIERFGELTVYDRTKPNEIVDRCRDANIILTNKVPFNEATLAELHWLKMIGVTATGYNIIDVQAAAKRKIVVCNVPAYGIASVAQHTIALLLELTNQVGKHAASVAAGEWVKAPDFSYQKAPITELAGKTLGIVGWGNIGRQTARIAQAFGMEIVYYNPTPKSNAYGPLVTLPELFAKSDFISLHCPLKPENTGFVNNELIGLMKPSACIINTARGPLINEQHLADALNSDRIAGAALDVLSTEPPSAQNPLLTAKNCIITPHNAWISREARQRVMDITVENIRAYVVSLLPQNVVN</sequence>
<keyword evidence="2 4" id="KW-0560">Oxidoreductase</keyword>
<keyword evidence="8" id="KW-1185">Reference proteome</keyword>
<evidence type="ECO:0000313" key="8">
    <source>
        <dbReference type="Proteomes" id="UP000306918"/>
    </source>
</evidence>
<reference evidence="7 8" key="1">
    <citation type="submission" date="2019-04" db="EMBL/GenBank/DDBJ databases">
        <title>Niastella caeni sp. nov., isolated from activated sludge.</title>
        <authorList>
            <person name="Sheng M."/>
        </authorList>
    </citation>
    <scope>NUCLEOTIDE SEQUENCE [LARGE SCALE GENOMIC DNA]</scope>
    <source>
        <strain evidence="7 8">HX-2-15</strain>
    </source>
</reference>
<dbReference type="SUPFAM" id="SSF52283">
    <property type="entry name" value="Formate/glycerate dehydrogenase catalytic domain-like"/>
    <property type="match status" value="1"/>
</dbReference>
<feature type="domain" description="D-isomer specific 2-hydroxyacid dehydrogenase catalytic" evidence="5">
    <location>
        <begin position="19"/>
        <end position="316"/>
    </location>
</feature>
<dbReference type="Pfam" id="PF00389">
    <property type="entry name" value="2-Hacid_dh"/>
    <property type="match status" value="1"/>
</dbReference>
<dbReference type="GO" id="GO:0051287">
    <property type="term" value="F:NAD binding"/>
    <property type="evidence" value="ECO:0007669"/>
    <property type="project" value="InterPro"/>
</dbReference>
<evidence type="ECO:0000259" key="6">
    <source>
        <dbReference type="Pfam" id="PF02826"/>
    </source>
</evidence>
<dbReference type="InterPro" id="IPR029752">
    <property type="entry name" value="D-isomer_DH_CS1"/>
</dbReference>
<feature type="domain" description="D-isomer specific 2-hydroxyacid dehydrogenase NAD-binding" evidence="6">
    <location>
        <begin position="107"/>
        <end position="284"/>
    </location>
</feature>
<keyword evidence="3" id="KW-0520">NAD</keyword>
<dbReference type="InterPro" id="IPR006139">
    <property type="entry name" value="D-isomer_2_OHA_DH_cat_dom"/>
</dbReference>
<accession>A0A4S8HSS7</accession>
<evidence type="ECO:0000259" key="5">
    <source>
        <dbReference type="Pfam" id="PF00389"/>
    </source>
</evidence>
<dbReference type="CDD" id="cd12162">
    <property type="entry name" value="2-Hacid_dh_4"/>
    <property type="match status" value="1"/>
</dbReference>
<dbReference type="GO" id="GO:0016616">
    <property type="term" value="F:oxidoreductase activity, acting on the CH-OH group of donors, NAD or NADP as acceptor"/>
    <property type="evidence" value="ECO:0007669"/>
    <property type="project" value="InterPro"/>
</dbReference>
<evidence type="ECO:0000256" key="4">
    <source>
        <dbReference type="RuleBase" id="RU003719"/>
    </source>
</evidence>
<name>A0A4S8HSS7_9BACT</name>
<dbReference type="EMBL" id="STFF01000004">
    <property type="protein sequence ID" value="THU38520.1"/>
    <property type="molecule type" value="Genomic_DNA"/>
</dbReference>
<evidence type="ECO:0000256" key="1">
    <source>
        <dbReference type="ARBA" id="ARBA00005854"/>
    </source>
</evidence>
<evidence type="ECO:0000313" key="7">
    <source>
        <dbReference type="EMBL" id="THU38520.1"/>
    </source>
</evidence>
<protein>
    <submittedName>
        <fullName evidence="7">D-2-hydroxyacid dehydrogenase</fullName>
    </submittedName>
</protein>
<dbReference type="AlphaFoldDB" id="A0A4S8HSS7"/>
<dbReference type="SUPFAM" id="SSF51735">
    <property type="entry name" value="NAD(P)-binding Rossmann-fold domains"/>
    <property type="match status" value="1"/>
</dbReference>
<dbReference type="PROSITE" id="PS00670">
    <property type="entry name" value="D_2_HYDROXYACID_DH_2"/>
    <property type="match status" value="1"/>
</dbReference>
<dbReference type="PANTHER" id="PTHR43761">
    <property type="entry name" value="D-ISOMER SPECIFIC 2-HYDROXYACID DEHYDROGENASE FAMILY PROTEIN (AFU_ORTHOLOGUE AFUA_1G13630)"/>
    <property type="match status" value="1"/>
</dbReference>
<dbReference type="InterPro" id="IPR050418">
    <property type="entry name" value="D-iso_2-hydroxyacid_DH_PdxB"/>
</dbReference>
<dbReference type="InterPro" id="IPR029753">
    <property type="entry name" value="D-isomer_DH_CS"/>
</dbReference>
<comment type="similarity">
    <text evidence="1 4">Belongs to the D-isomer specific 2-hydroxyacid dehydrogenase family.</text>
</comment>
<dbReference type="PROSITE" id="PS00671">
    <property type="entry name" value="D_2_HYDROXYACID_DH_3"/>
    <property type="match status" value="1"/>
</dbReference>
<dbReference type="FunFam" id="3.40.50.720:FF:000203">
    <property type="entry name" value="D-3-phosphoglycerate dehydrogenase (SerA)"/>
    <property type="match status" value="1"/>
</dbReference>
<dbReference type="Proteomes" id="UP000306918">
    <property type="component" value="Unassembled WGS sequence"/>
</dbReference>
<comment type="caution">
    <text evidence="7">The sequence shown here is derived from an EMBL/GenBank/DDBJ whole genome shotgun (WGS) entry which is preliminary data.</text>
</comment>
<dbReference type="Gene3D" id="3.40.50.720">
    <property type="entry name" value="NAD(P)-binding Rossmann-like Domain"/>
    <property type="match status" value="2"/>
</dbReference>
<organism evidence="7 8">
    <name type="scientific">Niastella caeni</name>
    <dbReference type="NCBI Taxonomy" id="2569763"/>
    <lineage>
        <taxon>Bacteria</taxon>
        <taxon>Pseudomonadati</taxon>
        <taxon>Bacteroidota</taxon>
        <taxon>Chitinophagia</taxon>
        <taxon>Chitinophagales</taxon>
        <taxon>Chitinophagaceae</taxon>
        <taxon>Niastella</taxon>
    </lineage>
</organism>
<dbReference type="OrthoDB" id="1522997at2"/>
<dbReference type="Pfam" id="PF02826">
    <property type="entry name" value="2-Hacid_dh_C"/>
    <property type="match status" value="1"/>
</dbReference>
<dbReference type="PROSITE" id="PS00065">
    <property type="entry name" value="D_2_HYDROXYACID_DH_1"/>
    <property type="match status" value="1"/>
</dbReference>
<evidence type="ECO:0000256" key="3">
    <source>
        <dbReference type="ARBA" id="ARBA00023027"/>
    </source>
</evidence>
<evidence type="ECO:0000256" key="2">
    <source>
        <dbReference type="ARBA" id="ARBA00023002"/>
    </source>
</evidence>
<proteinExistence type="inferred from homology"/>
<dbReference type="InterPro" id="IPR036291">
    <property type="entry name" value="NAD(P)-bd_dom_sf"/>
</dbReference>